<dbReference type="InterPro" id="IPR002192">
    <property type="entry name" value="PPDK_AMP/ATP-bd"/>
</dbReference>
<proteinExistence type="predicted"/>
<organism evidence="3">
    <name type="scientific">Caldithrix abyssi</name>
    <dbReference type="NCBI Taxonomy" id="187145"/>
    <lineage>
        <taxon>Bacteria</taxon>
        <taxon>Pseudomonadati</taxon>
        <taxon>Calditrichota</taxon>
        <taxon>Calditrichia</taxon>
        <taxon>Calditrichales</taxon>
        <taxon>Calditrichaceae</taxon>
        <taxon>Caldithrix</taxon>
    </lineage>
</organism>
<evidence type="ECO:0000256" key="1">
    <source>
        <dbReference type="PROSITE-ProRule" id="PRU00169"/>
    </source>
</evidence>
<dbReference type="Proteomes" id="UP000886124">
    <property type="component" value="Unassembled WGS sequence"/>
</dbReference>
<dbReference type="GO" id="GO:0000160">
    <property type="term" value="P:phosphorelay signal transduction system"/>
    <property type="evidence" value="ECO:0007669"/>
    <property type="project" value="InterPro"/>
</dbReference>
<sequence length="969" mass="110707">MPFRIRDILLVSSLYDLYVFEEDGRLYELIREEYKGLNLSHSPEITRVSRGKEAIKLAKQKHRYDLIITTQHIEDMSALQLARRIKNAGLDIPVVLLTYDARELMELEANYDTSVFEEKFIWTGDFRLIIAIIKVLEDRRNVDHDAKMVGVQSIILIEDDVRFYSAFLPMLYTEIFKQSQRLIIEGVNLSDKYLRMRARPKILLATSYEQAWKYFKRYEDLVLGIISDIDFWRKGKHDPQAGIKLTRKVKERHSDIPVLLQSTRAENEPLAHAAGASFLLKNSSTLLTQLRNFAIEKFGFGDFVFRLPDGTEAGRATNLRELERLLKTVPDESIKYHAEHNHFSNWLKARTEFTLAVKLRPRKVSDYPSIQALRDDLVNSLRDYRKSRQKGIITDFKKESYNPQSDLARIGSGSLGGKARGLSFLNALINNFNFQDKFKDVDIKVPPGIIIGTDVFDFFLDQNDLRSFALNANDDEELTKAFLAAESFPADIIWNLRDFLELVDTPLAVRSSSLLEDSQYHPFAGIYETYMIPNHHPDLEVRLRHLLTAIKRVYASTFFQATKEYIRLTSYRLEEEKMGVVIQKLVGSRHGDRFYPTFSGVAKSYNFYPVPPQTSDDGIASVALGLGKFVVDGGTTVKFSPKYPQHLLQFSSPKEALKNSQHKFYALDFREHPDGHCETRDVCVKLFPLKAAEEDGCLYHLGSTYSHENESIYDGLSRPGVRIVTFAPILKHKVFPLPDILTELLKICKWGMGNPVEIEFAVNLNVPRGEPKEFGVVQVRPLVLAREMEALDLKVSDPARILCESPSVLGHGVIKDVRDIVFVDIHKFSRAHTRDVAREVSQLNAKLHAANRPYLLIGLGRWGSMDPWLGIPVKWDQISGAKTIVETSFKDFMVQPSQGSHFFHNLTSFRVGYFTVNPFKNQGFIDWEWLLGQPAAAQLTFTRHVALDKPLVIQMNGKTNKGIILKPGD</sequence>
<dbReference type="Pfam" id="PF01326">
    <property type="entry name" value="PPDK_N"/>
    <property type="match status" value="1"/>
</dbReference>
<evidence type="ECO:0000313" key="3">
    <source>
        <dbReference type="EMBL" id="HHJ52810.1"/>
    </source>
</evidence>
<dbReference type="EMBL" id="DROD01000436">
    <property type="protein sequence ID" value="HHJ52810.1"/>
    <property type="molecule type" value="Genomic_DNA"/>
</dbReference>
<comment type="caution">
    <text evidence="3">The sequence shown here is derived from an EMBL/GenBank/DDBJ whole genome shotgun (WGS) entry which is preliminary data.</text>
</comment>
<dbReference type="SUPFAM" id="SSF52172">
    <property type="entry name" value="CheY-like"/>
    <property type="match status" value="1"/>
</dbReference>
<accession>A0A7V5PQ27</accession>
<dbReference type="InterPro" id="IPR011006">
    <property type="entry name" value="CheY-like_superfamily"/>
</dbReference>
<dbReference type="Gene3D" id="3.40.50.2300">
    <property type="match status" value="1"/>
</dbReference>
<evidence type="ECO:0000259" key="2">
    <source>
        <dbReference type="PROSITE" id="PS50110"/>
    </source>
</evidence>
<comment type="caution">
    <text evidence="1">Lacks conserved residue(s) required for the propagation of feature annotation.</text>
</comment>
<dbReference type="Gene3D" id="3.30.1490.20">
    <property type="entry name" value="ATP-grasp fold, A domain"/>
    <property type="match status" value="1"/>
</dbReference>
<protein>
    <submittedName>
        <fullName evidence="3">Response regulator</fullName>
    </submittedName>
</protein>
<name>A0A7V5PQ27_CALAY</name>
<gene>
    <name evidence="3" type="ORF">ENJ89_06405</name>
</gene>
<dbReference type="InterPro" id="IPR001789">
    <property type="entry name" value="Sig_transdc_resp-reg_receiver"/>
</dbReference>
<reference evidence="3" key="1">
    <citation type="journal article" date="2020" name="mSystems">
        <title>Genome- and Community-Level Interaction Insights into Carbon Utilization and Element Cycling Functions of Hydrothermarchaeota in Hydrothermal Sediment.</title>
        <authorList>
            <person name="Zhou Z."/>
            <person name="Liu Y."/>
            <person name="Xu W."/>
            <person name="Pan J."/>
            <person name="Luo Z.H."/>
            <person name="Li M."/>
        </authorList>
    </citation>
    <scope>NUCLEOTIDE SEQUENCE [LARGE SCALE GENOMIC DNA]</scope>
    <source>
        <strain evidence="3">HyVt-527</strain>
    </source>
</reference>
<dbReference type="PROSITE" id="PS50110">
    <property type="entry name" value="RESPONSE_REGULATORY"/>
    <property type="match status" value="1"/>
</dbReference>
<dbReference type="SUPFAM" id="SSF56059">
    <property type="entry name" value="Glutathione synthetase ATP-binding domain-like"/>
    <property type="match status" value="1"/>
</dbReference>
<feature type="domain" description="Response regulatory" evidence="2">
    <location>
        <begin position="16"/>
        <end position="137"/>
    </location>
</feature>
<dbReference type="GO" id="GO:0016301">
    <property type="term" value="F:kinase activity"/>
    <property type="evidence" value="ECO:0007669"/>
    <property type="project" value="InterPro"/>
</dbReference>
<dbReference type="InterPro" id="IPR013815">
    <property type="entry name" value="ATP_grasp_subdomain_1"/>
</dbReference>
<dbReference type="CDD" id="cd00156">
    <property type="entry name" value="REC"/>
    <property type="match status" value="1"/>
</dbReference>
<dbReference type="AlphaFoldDB" id="A0A7V5PQ27"/>
<dbReference type="GO" id="GO:0005524">
    <property type="term" value="F:ATP binding"/>
    <property type="evidence" value="ECO:0007669"/>
    <property type="project" value="InterPro"/>
</dbReference>